<keyword evidence="2 5" id="KW-0808">Transferase</keyword>
<dbReference type="GO" id="GO:0008168">
    <property type="term" value="F:methyltransferase activity"/>
    <property type="evidence" value="ECO:0007669"/>
    <property type="project" value="UniProtKB-KW"/>
</dbReference>
<dbReference type="PROSITE" id="PS51689">
    <property type="entry name" value="SAM_RNA_A_N6_MT"/>
    <property type="match status" value="1"/>
</dbReference>
<dbReference type="Gene3D" id="1.10.8.100">
    <property type="entry name" value="Ribosomal RNA adenine dimethylase-like, domain 2"/>
    <property type="match status" value="1"/>
</dbReference>
<protein>
    <submittedName>
        <fullName evidence="7">23S ribosomal RNA methyltransferase Erm</fullName>
    </submittedName>
</protein>
<accession>A0ABV3GBQ9</accession>
<dbReference type="InterPro" id="IPR020596">
    <property type="entry name" value="rRNA_Ade_Mease_Trfase_CS"/>
</dbReference>
<keyword evidence="3 5" id="KW-0949">S-adenosyl-L-methionine</keyword>
<evidence type="ECO:0000313" key="7">
    <source>
        <dbReference type="EMBL" id="MEV0969075.1"/>
    </source>
</evidence>
<dbReference type="SUPFAM" id="SSF53335">
    <property type="entry name" value="S-adenosyl-L-methionine-dependent methyltransferases"/>
    <property type="match status" value="1"/>
</dbReference>
<dbReference type="InterPro" id="IPR023165">
    <property type="entry name" value="rRNA_Ade_diMease-like_C"/>
</dbReference>
<dbReference type="PROSITE" id="PS01131">
    <property type="entry name" value="RRNA_A_DIMETH"/>
    <property type="match status" value="1"/>
</dbReference>
<dbReference type="NCBIfam" id="NF000499">
    <property type="entry name" value="Erm23S_rRNA_broad"/>
    <property type="match status" value="1"/>
</dbReference>
<comment type="caution">
    <text evidence="7">The sequence shown here is derived from an EMBL/GenBank/DDBJ whole genome shotgun (WGS) entry which is preliminary data.</text>
</comment>
<dbReference type="Proteomes" id="UP001551675">
    <property type="component" value="Unassembled WGS sequence"/>
</dbReference>
<evidence type="ECO:0000313" key="8">
    <source>
        <dbReference type="Proteomes" id="UP001551675"/>
    </source>
</evidence>
<dbReference type="EMBL" id="JBFALK010000004">
    <property type="protein sequence ID" value="MEV0969075.1"/>
    <property type="molecule type" value="Genomic_DNA"/>
</dbReference>
<gene>
    <name evidence="7" type="primary">erm</name>
    <name evidence="7" type="ORF">AB0I59_10605</name>
</gene>
<feature type="binding site" evidence="5">
    <location>
        <position position="41"/>
    </location>
    <ligand>
        <name>S-adenosyl-L-methionine</name>
        <dbReference type="ChEBI" id="CHEBI:59789"/>
    </ligand>
</feature>
<keyword evidence="8" id="KW-1185">Reference proteome</keyword>
<dbReference type="SMART" id="SM00650">
    <property type="entry name" value="rADc"/>
    <property type="match status" value="1"/>
</dbReference>
<dbReference type="CDD" id="cd02440">
    <property type="entry name" value="AdoMet_MTases"/>
    <property type="match status" value="1"/>
</dbReference>
<dbReference type="Pfam" id="PF00398">
    <property type="entry name" value="RrnaAD"/>
    <property type="match status" value="1"/>
</dbReference>
<evidence type="ECO:0000259" key="6">
    <source>
        <dbReference type="SMART" id="SM00650"/>
    </source>
</evidence>
<feature type="binding site" evidence="5">
    <location>
        <position position="101"/>
    </location>
    <ligand>
        <name>S-adenosyl-L-methionine</name>
        <dbReference type="ChEBI" id="CHEBI:59789"/>
    </ligand>
</feature>
<reference evidence="7 8" key="1">
    <citation type="submission" date="2024-06" db="EMBL/GenBank/DDBJ databases">
        <title>The Natural Products Discovery Center: Release of the First 8490 Sequenced Strains for Exploring Actinobacteria Biosynthetic Diversity.</title>
        <authorList>
            <person name="Kalkreuter E."/>
            <person name="Kautsar S.A."/>
            <person name="Yang D."/>
            <person name="Bader C.D."/>
            <person name="Teijaro C.N."/>
            <person name="Fluegel L."/>
            <person name="Davis C.M."/>
            <person name="Simpson J.R."/>
            <person name="Lauterbach L."/>
            <person name="Steele A.D."/>
            <person name="Gui C."/>
            <person name="Meng S."/>
            <person name="Li G."/>
            <person name="Viehrig K."/>
            <person name="Ye F."/>
            <person name="Su P."/>
            <person name="Kiefer A.F."/>
            <person name="Nichols A."/>
            <person name="Cepeda A.J."/>
            <person name="Yan W."/>
            <person name="Fan B."/>
            <person name="Jiang Y."/>
            <person name="Adhikari A."/>
            <person name="Zheng C.-J."/>
            <person name="Schuster L."/>
            <person name="Cowan T.M."/>
            <person name="Smanski M.J."/>
            <person name="Chevrette M.G."/>
            <person name="De Carvalho L.P.S."/>
            <person name="Shen B."/>
        </authorList>
    </citation>
    <scope>NUCLEOTIDE SEQUENCE [LARGE SCALE GENOMIC DNA]</scope>
    <source>
        <strain evidence="7 8">NPDC050100</strain>
    </source>
</reference>
<evidence type="ECO:0000256" key="2">
    <source>
        <dbReference type="ARBA" id="ARBA00022679"/>
    </source>
</evidence>
<feature type="binding site" evidence="5">
    <location>
        <position position="62"/>
    </location>
    <ligand>
        <name>S-adenosyl-L-methionine</name>
        <dbReference type="ChEBI" id="CHEBI:59789"/>
    </ligand>
</feature>
<dbReference type="InterPro" id="IPR020598">
    <property type="entry name" value="rRNA_Ade_methylase_Trfase_N"/>
</dbReference>
<evidence type="ECO:0000256" key="4">
    <source>
        <dbReference type="ARBA" id="ARBA00022884"/>
    </source>
</evidence>
<evidence type="ECO:0000256" key="5">
    <source>
        <dbReference type="PROSITE-ProRule" id="PRU01026"/>
    </source>
</evidence>
<comment type="similarity">
    <text evidence="5">Belongs to the class I-like SAM-binding methyltransferase superfamily. rRNA adenine N(6)-methyltransferase family.</text>
</comment>
<name>A0ABV3GBQ9_MICGL</name>
<proteinExistence type="inferred from homology"/>
<keyword evidence="1 5" id="KW-0489">Methyltransferase</keyword>
<dbReference type="Gene3D" id="3.40.50.150">
    <property type="entry name" value="Vaccinia Virus protein VP39"/>
    <property type="match status" value="1"/>
</dbReference>
<evidence type="ECO:0000256" key="3">
    <source>
        <dbReference type="ARBA" id="ARBA00022691"/>
    </source>
</evidence>
<dbReference type="GO" id="GO:0032259">
    <property type="term" value="P:methylation"/>
    <property type="evidence" value="ECO:0007669"/>
    <property type="project" value="UniProtKB-KW"/>
</dbReference>
<dbReference type="InterPro" id="IPR029063">
    <property type="entry name" value="SAM-dependent_MTases_sf"/>
</dbReference>
<organism evidence="7 8">
    <name type="scientific">Microtetraspora glauca</name>
    <dbReference type="NCBI Taxonomy" id="1996"/>
    <lineage>
        <taxon>Bacteria</taxon>
        <taxon>Bacillati</taxon>
        <taxon>Actinomycetota</taxon>
        <taxon>Actinomycetes</taxon>
        <taxon>Streptosporangiales</taxon>
        <taxon>Streptosporangiaceae</taxon>
        <taxon>Microtetraspora</taxon>
    </lineage>
</organism>
<keyword evidence="4 5" id="KW-0694">RNA-binding</keyword>
<sequence length="268" mass="30463">MSHPYQGGRHELGQNFLVDRSVIATVERLVARTSGPIVEIGPGDGAVTLPLSRSGRPITAVEIDPKRARRLERRTPENVVVVNSDILRFRFPRHPHVIVGNLPFHLTTSIMRRLLAEDRWHAAVLLVQWEVARRRAGVGGASLLTASWWPWYEFEAHSRVPARSFRPVPSVDGGLLTMVRRACPLVPDRRPYQDFVKQVFTGRGRGLREILDLTGRVHRTALRDWLRADRVSPYALPKDLTADQWASLWRLTLADAADRPSPIRRARR</sequence>
<dbReference type="InterPro" id="IPR001737">
    <property type="entry name" value="KsgA/Erm"/>
</dbReference>
<evidence type="ECO:0000256" key="1">
    <source>
        <dbReference type="ARBA" id="ARBA00022603"/>
    </source>
</evidence>
<dbReference type="RefSeq" id="WP_358131931.1">
    <property type="nucleotide sequence ID" value="NZ_JBFALK010000004.1"/>
</dbReference>
<dbReference type="PANTHER" id="PTHR11727">
    <property type="entry name" value="DIMETHYLADENOSINE TRANSFERASE"/>
    <property type="match status" value="1"/>
</dbReference>
<feature type="domain" description="Ribosomal RNA adenine methylase transferase N-terminal" evidence="6">
    <location>
        <begin position="25"/>
        <end position="182"/>
    </location>
</feature>
<dbReference type="PANTHER" id="PTHR11727:SF7">
    <property type="entry name" value="DIMETHYLADENOSINE TRANSFERASE-RELATED"/>
    <property type="match status" value="1"/>
</dbReference>
<feature type="binding site" evidence="5">
    <location>
        <position position="15"/>
    </location>
    <ligand>
        <name>S-adenosyl-L-methionine</name>
        <dbReference type="ChEBI" id="CHEBI:59789"/>
    </ligand>
</feature>
<feature type="binding site" evidence="5">
    <location>
        <position position="17"/>
    </location>
    <ligand>
        <name>S-adenosyl-L-methionine</name>
        <dbReference type="ChEBI" id="CHEBI:59789"/>
    </ligand>
</feature>
<feature type="binding site" evidence="5">
    <location>
        <position position="85"/>
    </location>
    <ligand>
        <name>S-adenosyl-L-methionine</name>
        <dbReference type="ChEBI" id="CHEBI:59789"/>
    </ligand>
</feature>